<dbReference type="InParanoid" id="A0A1C4Y448"/>
<organism evidence="2 3">
    <name type="scientific">Micromonospora echinospora</name>
    <name type="common">Micromonospora purpurea</name>
    <dbReference type="NCBI Taxonomy" id="1877"/>
    <lineage>
        <taxon>Bacteria</taxon>
        <taxon>Bacillati</taxon>
        <taxon>Actinomycetota</taxon>
        <taxon>Actinomycetes</taxon>
        <taxon>Micromonosporales</taxon>
        <taxon>Micromonosporaceae</taxon>
        <taxon>Micromonospora</taxon>
    </lineage>
</organism>
<dbReference type="RefSeq" id="WP_170107772.1">
    <property type="nucleotide sequence ID" value="NZ_LT607413.1"/>
</dbReference>
<dbReference type="Proteomes" id="UP000198253">
    <property type="component" value="Chromosome I"/>
</dbReference>
<protein>
    <submittedName>
        <fullName evidence="2">Uncharacterized protein</fullName>
    </submittedName>
</protein>
<keyword evidence="1" id="KW-0472">Membrane</keyword>
<accession>A0A1C4Y448</accession>
<evidence type="ECO:0000313" key="3">
    <source>
        <dbReference type="Proteomes" id="UP000198253"/>
    </source>
</evidence>
<feature type="transmembrane region" description="Helical" evidence="1">
    <location>
        <begin position="12"/>
        <end position="32"/>
    </location>
</feature>
<evidence type="ECO:0000256" key="1">
    <source>
        <dbReference type="SAM" id="Phobius"/>
    </source>
</evidence>
<sequence length="55" mass="6084">MSCSLPQVPVLGISVIVFGGLVLGFLLGLFAFRIKARWCPRCGHSTEVLRRAVRR</sequence>
<dbReference type="AlphaFoldDB" id="A0A1C4Y448"/>
<reference evidence="3" key="1">
    <citation type="submission" date="2016-06" db="EMBL/GenBank/DDBJ databases">
        <authorList>
            <person name="Varghese N."/>
            <person name="Submissions Spin"/>
        </authorList>
    </citation>
    <scope>NUCLEOTIDE SEQUENCE [LARGE SCALE GENOMIC DNA]</scope>
    <source>
        <strain evidence="3">DSM 43816</strain>
    </source>
</reference>
<proteinExistence type="predicted"/>
<evidence type="ECO:0000313" key="2">
    <source>
        <dbReference type="EMBL" id="SCF15493.1"/>
    </source>
</evidence>
<dbReference type="EMBL" id="LT607413">
    <property type="protein sequence ID" value="SCF15493.1"/>
    <property type="molecule type" value="Genomic_DNA"/>
</dbReference>
<gene>
    <name evidence="2" type="ORF">GA0070618_3576</name>
</gene>
<keyword evidence="1" id="KW-0812">Transmembrane</keyword>
<keyword evidence="3" id="KW-1185">Reference proteome</keyword>
<name>A0A1C4Y448_MICEC</name>
<keyword evidence="1" id="KW-1133">Transmembrane helix</keyword>